<gene>
    <name evidence="2" type="ORF">ATC1_13478</name>
</gene>
<protein>
    <submittedName>
        <fullName evidence="2">Protein containing protein kinase domain</fullName>
    </submittedName>
</protein>
<dbReference type="RefSeq" id="WP_062279841.1">
    <property type="nucleotide sequence ID" value="NZ_DF968181.1"/>
</dbReference>
<dbReference type="InterPro" id="IPR011009">
    <property type="entry name" value="Kinase-like_dom_sf"/>
</dbReference>
<keyword evidence="3" id="KW-1185">Reference proteome</keyword>
<keyword evidence="2" id="KW-0418">Kinase</keyword>
<evidence type="ECO:0000259" key="1">
    <source>
        <dbReference type="PROSITE" id="PS50011"/>
    </source>
</evidence>
<dbReference type="PANTHER" id="PTHR24348:SF68">
    <property type="entry name" value="SERINE_THREONINE-PROTEIN KINASE ATG1C"/>
    <property type="match status" value="1"/>
</dbReference>
<keyword evidence="2" id="KW-0808">Transferase</keyword>
<evidence type="ECO:0000313" key="2">
    <source>
        <dbReference type="EMBL" id="GAP40502.1"/>
    </source>
</evidence>
<dbReference type="PANTHER" id="PTHR24348">
    <property type="entry name" value="SERINE/THREONINE-PROTEIN KINASE UNC-51-RELATED"/>
    <property type="match status" value="1"/>
</dbReference>
<name>A0A0S7BUC1_9CHLR</name>
<accession>A0A0S7BUC1</accession>
<dbReference type="PROSITE" id="PS00108">
    <property type="entry name" value="PROTEIN_KINASE_ST"/>
    <property type="match status" value="1"/>
</dbReference>
<organism evidence="2">
    <name type="scientific">Flexilinea flocculi</name>
    <dbReference type="NCBI Taxonomy" id="1678840"/>
    <lineage>
        <taxon>Bacteria</taxon>
        <taxon>Bacillati</taxon>
        <taxon>Chloroflexota</taxon>
        <taxon>Anaerolineae</taxon>
        <taxon>Anaerolineales</taxon>
        <taxon>Anaerolineaceae</taxon>
        <taxon>Flexilinea</taxon>
    </lineage>
</organism>
<dbReference type="GO" id="GO:0004674">
    <property type="term" value="F:protein serine/threonine kinase activity"/>
    <property type="evidence" value="ECO:0007669"/>
    <property type="project" value="InterPro"/>
</dbReference>
<dbReference type="Proteomes" id="UP000053370">
    <property type="component" value="Unassembled WGS sequence"/>
</dbReference>
<dbReference type="InterPro" id="IPR045269">
    <property type="entry name" value="Atg1-like"/>
</dbReference>
<dbReference type="AlphaFoldDB" id="A0A0S7BUC1"/>
<dbReference type="PROSITE" id="PS50011">
    <property type="entry name" value="PROTEIN_KINASE_DOM"/>
    <property type="match status" value="1"/>
</dbReference>
<dbReference type="CDD" id="cd14014">
    <property type="entry name" value="STKc_PknB_like"/>
    <property type="match status" value="1"/>
</dbReference>
<dbReference type="SUPFAM" id="SSF56112">
    <property type="entry name" value="Protein kinase-like (PK-like)"/>
    <property type="match status" value="1"/>
</dbReference>
<dbReference type="SMART" id="SM00220">
    <property type="entry name" value="S_TKc"/>
    <property type="match status" value="1"/>
</dbReference>
<feature type="domain" description="Protein kinase" evidence="1">
    <location>
        <begin position="11"/>
        <end position="269"/>
    </location>
</feature>
<dbReference type="Gene3D" id="1.10.510.10">
    <property type="entry name" value="Transferase(Phosphotransferase) domain 1"/>
    <property type="match status" value="1"/>
</dbReference>
<dbReference type="Pfam" id="PF00069">
    <property type="entry name" value="Pkinase"/>
    <property type="match status" value="1"/>
</dbReference>
<dbReference type="STRING" id="1678840.ATC1_13478"/>
<dbReference type="InterPro" id="IPR000719">
    <property type="entry name" value="Prot_kinase_dom"/>
</dbReference>
<reference evidence="2" key="1">
    <citation type="journal article" date="2015" name="Genome Announc.">
        <title>Draft Genome Sequence of Anaerolineae Strain TC1, a Novel Isolate from a Methanogenic Wastewater Treatment System.</title>
        <authorList>
            <person name="Matsuura N."/>
            <person name="Tourlousse D.M."/>
            <person name="Sun L."/>
            <person name="Toyonaga M."/>
            <person name="Kuroda K."/>
            <person name="Ohashi A."/>
            <person name="Cruz R."/>
            <person name="Yamaguchi T."/>
            <person name="Sekiguchi Y."/>
        </authorList>
    </citation>
    <scope>NUCLEOTIDE SEQUENCE [LARGE SCALE GENOMIC DNA]</scope>
    <source>
        <strain evidence="2">TC1</strain>
    </source>
</reference>
<dbReference type="GO" id="GO:0005737">
    <property type="term" value="C:cytoplasm"/>
    <property type="evidence" value="ECO:0007669"/>
    <property type="project" value="TreeGrafter"/>
</dbReference>
<dbReference type="OrthoDB" id="152669at2"/>
<evidence type="ECO:0000313" key="3">
    <source>
        <dbReference type="Proteomes" id="UP000053370"/>
    </source>
</evidence>
<dbReference type="InterPro" id="IPR008271">
    <property type="entry name" value="Ser/Thr_kinase_AS"/>
</dbReference>
<dbReference type="GO" id="GO:0005524">
    <property type="term" value="F:ATP binding"/>
    <property type="evidence" value="ECO:0007669"/>
    <property type="project" value="InterPro"/>
</dbReference>
<dbReference type="EMBL" id="DF968181">
    <property type="protein sequence ID" value="GAP40502.1"/>
    <property type="molecule type" value="Genomic_DNA"/>
</dbReference>
<proteinExistence type="predicted"/>
<sequence length="278" mass="32124">MRNHSYLANHFHQIRYLTAGGLADIFLANVKNSDQIVVIKKLKDIFRNDEKRWNKFRNEAVLQSCVNHPNVVRILDYFEIDGQQYIIQEYVEGITLWNLLQTSKKNHPDLVKSIGLQICCGVAAVHRSEIIHCDIKPLNFLITINHILKLTDFGEARKAVPADNSMDEEIVWGSPLYMSPELSDGIYPKKTTDVYSIGIILYQIFVGKLPFFSNDAEEVIRMHHEMNASLPSDVNPPIHPYLEKIILKSIEKNPSNRFSDAEELLHEYERWAEHPVYP</sequence>